<feature type="compositionally biased region" description="Acidic residues" evidence="1">
    <location>
        <begin position="71"/>
        <end position="83"/>
    </location>
</feature>
<protein>
    <submittedName>
        <fullName evidence="2">Uncharacterized protein</fullName>
    </submittedName>
</protein>
<evidence type="ECO:0000313" key="3">
    <source>
        <dbReference type="Proteomes" id="UP000249363"/>
    </source>
</evidence>
<evidence type="ECO:0000313" key="2">
    <source>
        <dbReference type="EMBL" id="RAO66669.1"/>
    </source>
</evidence>
<dbReference type="Proteomes" id="UP000249363">
    <property type="component" value="Unassembled WGS sequence"/>
</dbReference>
<keyword evidence="3" id="KW-1185">Reference proteome</keyword>
<feature type="region of interest" description="Disordered" evidence="1">
    <location>
        <begin position="145"/>
        <end position="169"/>
    </location>
</feature>
<comment type="caution">
    <text evidence="2">The sequence shown here is derived from an EMBL/GenBank/DDBJ whole genome shotgun (WGS) entry which is preliminary data.</text>
</comment>
<reference evidence="2 3" key="1">
    <citation type="journal article" date="2017" name="Biotechnol. Biofuels">
        <title>Differential beta-glucosidase expression as a function of carbon source availability in Talaromyces amestolkiae: a genomic and proteomic approach.</title>
        <authorList>
            <person name="de Eugenio L.I."/>
            <person name="Mendez-Liter J.A."/>
            <person name="Nieto-Dominguez M."/>
            <person name="Alonso L."/>
            <person name="Gil-Munoz J."/>
            <person name="Barriuso J."/>
            <person name="Prieto A."/>
            <person name="Martinez M.J."/>
        </authorList>
    </citation>
    <scope>NUCLEOTIDE SEQUENCE [LARGE SCALE GENOMIC DNA]</scope>
    <source>
        <strain evidence="2 3">CIB</strain>
    </source>
</reference>
<sequence length="382" mass="43209">MTPNPEQRRRQECIKFQPTKPYTRERLEQAIRVFGRHKPVATRKQSYAIGDFAACYNLRKRNASQLREIDMDIPDDDENDDNYEPSTPRTRRRRAIQPQSSTPVEPAPASRIVKLSFSSVRGKSLLLQLKHADVFRDFVDSDDDEIADAPSSTKNDSKDTAQEDVSMEDSEGIERIIITAFAHPIDCELGNNCGSPCDFCTDFTFGMFGLGIKTVSVIDHVTWFEELCGGHRDDGQEPTRMCNVCALTRLHIMNCGGHQVTAIPNYDPYTFNIQTAFNSLGGRRLRGRRHQINEWCSFCINPAFFRCSTTQIIDIFANDIEDPSSPEAQGCGLRLCQGCKDLMDEHRNDFDRVIAALPGATEKRADAEFLVNGSDLNRYFSE</sequence>
<dbReference type="OrthoDB" id="5303703at2759"/>
<dbReference type="GeneID" id="63791898"/>
<organism evidence="2 3">
    <name type="scientific">Talaromyces amestolkiae</name>
    <dbReference type="NCBI Taxonomy" id="1196081"/>
    <lineage>
        <taxon>Eukaryota</taxon>
        <taxon>Fungi</taxon>
        <taxon>Dikarya</taxon>
        <taxon>Ascomycota</taxon>
        <taxon>Pezizomycotina</taxon>
        <taxon>Eurotiomycetes</taxon>
        <taxon>Eurotiomycetidae</taxon>
        <taxon>Eurotiales</taxon>
        <taxon>Trichocomaceae</taxon>
        <taxon>Talaromyces</taxon>
        <taxon>Talaromyces sect. Talaromyces</taxon>
    </lineage>
</organism>
<gene>
    <name evidence="2" type="ORF">BHQ10_002681</name>
</gene>
<dbReference type="AlphaFoldDB" id="A0A364KT01"/>
<name>A0A364KT01_TALAM</name>
<dbReference type="STRING" id="1196081.A0A364KT01"/>
<evidence type="ECO:0000256" key="1">
    <source>
        <dbReference type="SAM" id="MobiDB-lite"/>
    </source>
</evidence>
<accession>A0A364KT01</accession>
<dbReference type="RefSeq" id="XP_040731186.1">
    <property type="nucleotide sequence ID" value="XM_040874854.1"/>
</dbReference>
<dbReference type="EMBL" id="MIKG01000004">
    <property type="protein sequence ID" value="RAO66669.1"/>
    <property type="molecule type" value="Genomic_DNA"/>
</dbReference>
<feature type="region of interest" description="Disordered" evidence="1">
    <location>
        <begin position="69"/>
        <end position="108"/>
    </location>
</feature>
<proteinExistence type="predicted"/>